<dbReference type="Gene3D" id="3.30.70.80">
    <property type="entry name" value="Peptidase S8 propeptide/proteinase inhibitor I9"/>
    <property type="match status" value="1"/>
</dbReference>
<dbReference type="PROSITE" id="PS00137">
    <property type="entry name" value="SUBTILASE_HIS"/>
    <property type="match status" value="1"/>
</dbReference>
<evidence type="ECO:0000259" key="10">
    <source>
        <dbReference type="Pfam" id="PF05922"/>
    </source>
</evidence>
<name>A0ABW7AV23_9ACTN</name>
<dbReference type="PANTHER" id="PTHR43806">
    <property type="entry name" value="PEPTIDASE S8"/>
    <property type="match status" value="1"/>
</dbReference>
<dbReference type="PROSITE" id="PS00138">
    <property type="entry name" value="SUBTILASE_SER"/>
    <property type="match status" value="1"/>
</dbReference>
<dbReference type="SUPFAM" id="SSF52743">
    <property type="entry name" value="Subtilisin-like"/>
    <property type="match status" value="1"/>
</dbReference>
<dbReference type="SUPFAM" id="SSF54897">
    <property type="entry name" value="Protease propeptides/inhibitors"/>
    <property type="match status" value="1"/>
</dbReference>
<evidence type="ECO:0000313" key="11">
    <source>
        <dbReference type="EMBL" id="MFG1711250.1"/>
    </source>
</evidence>
<feature type="domain" description="Peptidase S8/S53" evidence="9">
    <location>
        <begin position="128"/>
        <end position="381"/>
    </location>
</feature>
<dbReference type="PANTHER" id="PTHR43806:SF11">
    <property type="entry name" value="CEREVISIN-RELATED"/>
    <property type="match status" value="1"/>
</dbReference>
<dbReference type="Pfam" id="PF05922">
    <property type="entry name" value="Inhibitor_I9"/>
    <property type="match status" value="1"/>
</dbReference>
<dbReference type="PROSITE" id="PS51892">
    <property type="entry name" value="SUBTILASE"/>
    <property type="match status" value="1"/>
</dbReference>
<feature type="signal peptide" evidence="8">
    <location>
        <begin position="1"/>
        <end position="24"/>
    </location>
</feature>
<dbReference type="Pfam" id="PF00082">
    <property type="entry name" value="Peptidase_S8"/>
    <property type="match status" value="1"/>
</dbReference>
<keyword evidence="5 6" id="KW-0720">Serine protease</keyword>
<dbReference type="InterPro" id="IPR050131">
    <property type="entry name" value="Peptidase_S8_subtilisin-like"/>
</dbReference>
<evidence type="ECO:0000256" key="6">
    <source>
        <dbReference type="PROSITE-ProRule" id="PRU01240"/>
    </source>
</evidence>
<dbReference type="InterPro" id="IPR010259">
    <property type="entry name" value="S8pro/Inhibitor_I9"/>
</dbReference>
<keyword evidence="3" id="KW-0479">Metal-binding</keyword>
<comment type="similarity">
    <text evidence="1 6 7">Belongs to the peptidase S8 family.</text>
</comment>
<dbReference type="InterPro" id="IPR034202">
    <property type="entry name" value="Subtilisin_Carlsberg-like"/>
</dbReference>
<feature type="active site" description="Charge relay system" evidence="6">
    <location>
        <position position="166"/>
    </location>
</feature>
<dbReference type="Gene3D" id="3.40.50.200">
    <property type="entry name" value="Peptidase S8/S53 domain"/>
    <property type="match status" value="1"/>
</dbReference>
<protein>
    <submittedName>
        <fullName evidence="11">S8 family peptidase</fullName>
    </submittedName>
</protein>
<dbReference type="InterPro" id="IPR022398">
    <property type="entry name" value="Peptidase_S8_His-AS"/>
</dbReference>
<evidence type="ECO:0000256" key="1">
    <source>
        <dbReference type="ARBA" id="ARBA00011073"/>
    </source>
</evidence>
<evidence type="ECO:0000313" key="12">
    <source>
        <dbReference type="Proteomes" id="UP001603978"/>
    </source>
</evidence>
<evidence type="ECO:0000256" key="4">
    <source>
        <dbReference type="ARBA" id="ARBA00022801"/>
    </source>
</evidence>
<dbReference type="InterPro" id="IPR023828">
    <property type="entry name" value="Peptidase_S8_Ser-AS"/>
</dbReference>
<dbReference type="PRINTS" id="PR00723">
    <property type="entry name" value="SUBTILISIN"/>
</dbReference>
<evidence type="ECO:0000256" key="7">
    <source>
        <dbReference type="RuleBase" id="RU003355"/>
    </source>
</evidence>
<feature type="active site" description="Charge relay system" evidence="6">
    <location>
        <position position="348"/>
    </location>
</feature>
<dbReference type="InterPro" id="IPR036852">
    <property type="entry name" value="Peptidase_S8/S53_dom_sf"/>
</dbReference>
<dbReference type="Proteomes" id="UP001603978">
    <property type="component" value="Unassembled WGS sequence"/>
</dbReference>
<evidence type="ECO:0000259" key="9">
    <source>
        <dbReference type="Pfam" id="PF00082"/>
    </source>
</evidence>
<feature type="chain" id="PRO_5045812764" evidence="8">
    <location>
        <begin position="25"/>
        <end position="404"/>
    </location>
</feature>
<evidence type="ECO:0000256" key="2">
    <source>
        <dbReference type="ARBA" id="ARBA00022670"/>
    </source>
</evidence>
<gene>
    <name evidence="11" type="ORF">ACFLIM_49680</name>
</gene>
<organism evidence="11 12">
    <name type="scientific">Nonomuraea marmarensis</name>
    <dbReference type="NCBI Taxonomy" id="3351344"/>
    <lineage>
        <taxon>Bacteria</taxon>
        <taxon>Bacillati</taxon>
        <taxon>Actinomycetota</taxon>
        <taxon>Actinomycetes</taxon>
        <taxon>Streptosporangiales</taxon>
        <taxon>Streptosporangiaceae</taxon>
        <taxon>Nonomuraea</taxon>
    </lineage>
</organism>
<dbReference type="PROSITE" id="PS00136">
    <property type="entry name" value="SUBTILASE_ASP"/>
    <property type="match status" value="1"/>
</dbReference>
<proteinExistence type="inferred from homology"/>
<evidence type="ECO:0000256" key="3">
    <source>
        <dbReference type="ARBA" id="ARBA00022723"/>
    </source>
</evidence>
<reference evidence="11 12" key="1">
    <citation type="submission" date="2024-10" db="EMBL/GenBank/DDBJ databases">
        <authorList>
            <person name="Topkara A.R."/>
            <person name="Saygin H."/>
        </authorList>
    </citation>
    <scope>NUCLEOTIDE SEQUENCE [LARGE SCALE GENOMIC DNA]</scope>
    <source>
        <strain evidence="11 12">M3C6</strain>
    </source>
</reference>
<feature type="domain" description="Inhibitor I9" evidence="10">
    <location>
        <begin position="32"/>
        <end position="97"/>
    </location>
</feature>
<keyword evidence="8" id="KW-0732">Signal</keyword>
<sequence length="404" mass="40975">MRKPLLTVLFAGALVAPFIPTASASAEPDRGYIVVLQDSADSPSIANEHARDKGAVPNRVYSHALHGYSAKMTPKAAEQVAADPRVRWVQPDGQVSISAQTLPTGVNRIDADASPTAGINGSDQRVNVDVAVIDTGIDLDHPDLNVYAAGAKNCSTGRSADDGNGHGTHVAGTIGALDNGDGVVGVAPGARVWPVRVLNNNGSGSWSDVICGIDYVTAHASEIEVANMSLGGLGADDGNCGNTNNDAMHKAICASVAAGVTYAVAAGNESDNAANHTPAAYDEVITVSALADFNGLPGGGAPATCRSDADDTFASFSNFGADVDIIAPGVCILSTWKGGGYNTISGTSMATPHVTGGAALYKATHPGASPAIVKSALQTAGTTDWNSSDDPDGVKERLLNVATF</sequence>
<dbReference type="EMBL" id="JBICRM010000082">
    <property type="protein sequence ID" value="MFG1711250.1"/>
    <property type="molecule type" value="Genomic_DNA"/>
</dbReference>
<keyword evidence="12" id="KW-1185">Reference proteome</keyword>
<keyword evidence="4 6" id="KW-0378">Hydrolase</keyword>
<keyword evidence="2 6" id="KW-0645">Protease</keyword>
<evidence type="ECO:0000256" key="8">
    <source>
        <dbReference type="SAM" id="SignalP"/>
    </source>
</evidence>
<accession>A0ABW7AV23</accession>
<dbReference type="InterPro" id="IPR023827">
    <property type="entry name" value="Peptidase_S8_Asp-AS"/>
</dbReference>
<comment type="caution">
    <text evidence="11">The sequence shown here is derived from an EMBL/GenBank/DDBJ whole genome shotgun (WGS) entry which is preliminary data.</text>
</comment>
<evidence type="ECO:0000256" key="5">
    <source>
        <dbReference type="ARBA" id="ARBA00022825"/>
    </source>
</evidence>
<dbReference type="InterPro" id="IPR037045">
    <property type="entry name" value="S8pro/Inhibitor_I9_sf"/>
</dbReference>
<dbReference type="InterPro" id="IPR000209">
    <property type="entry name" value="Peptidase_S8/S53_dom"/>
</dbReference>
<dbReference type="InterPro" id="IPR015500">
    <property type="entry name" value="Peptidase_S8_subtilisin-rel"/>
</dbReference>
<dbReference type="CDD" id="cd07477">
    <property type="entry name" value="Peptidases_S8_Subtilisin_subset"/>
    <property type="match status" value="1"/>
</dbReference>
<feature type="active site" description="Charge relay system" evidence="6">
    <location>
        <position position="134"/>
    </location>
</feature>
<dbReference type="RefSeq" id="WP_393177846.1">
    <property type="nucleotide sequence ID" value="NZ_JBICRM010000082.1"/>
</dbReference>